<comment type="caution">
    <text evidence="2">The sequence shown here is derived from an EMBL/GenBank/DDBJ whole genome shotgun (WGS) entry which is preliminary data.</text>
</comment>
<evidence type="ECO:0000259" key="1">
    <source>
        <dbReference type="PROSITE" id="PS50175"/>
    </source>
</evidence>
<dbReference type="InterPro" id="IPR001995">
    <property type="entry name" value="Peptidase_A2_cat"/>
</dbReference>
<organism evidence="2 3">
    <name type="scientific">Candidatus Shapirobacteria bacterium CG08_land_8_20_14_0_20_39_18</name>
    <dbReference type="NCBI Taxonomy" id="1974883"/>
    <lineage>
        <taxon>Bacteria</taxon>
        <taxon>Candidatus Shapironibacteriota</taxon>
    </lineage>
</organism>
<dbReference type="GO" id="GO:0006508">
    <property type="term" value="P:proteolysis"/>
    <property type="evidence" value="ECO:0007669"/>
    <property type="project" value="InterPro"/>
</dbReference>
<evidence type="ECO:0000313" key="2">
    <source>
        <dbReference type="EMBL" id="PIU03695.1"/>
    </source>
</evidence>
<dbReference type="Proteomes" id="UP000228996">
    <property type="component" value="Unassembled WGS sequence"/>
</dbReference>
<name>A0A2M6XDE3_9BACT</name>
<protein>
    <recommendedName>
        <fullName evidence="1">Peptidase A2 domain-containing protein</fullName>
    </recommendedName>
</protein>
<proteinExistence type="predicted"/>
<accession>A0A2M6XDE3</accession>
<sequence>MEFPYTKVLYFLKHQKESRLLPWARIGIYNPKNPEKVIYLLGLINSGADLTMINREIGENLDYTIENGQETELKGLGGGTILGYFHKVGYLIEDPDSPKNNIKYLGCAAFTKNIFPNSYPQQTAIFGTIDFFSNLMVTFIYPKKIVIGTVFS</sequence>
<feature type="domain" description="Peptidase A2" evidence="1">
    <location>
        <begin position="40"/>
        <end position="78"/>
    </location>
</feature>
<dbReference type="EMBL" id="PEYO01000010">
    <property type="protein sequence ID" value="PIU03695.1"/>
    <property type="molecule type" value="Genomic_DNA"/>
</dbReference>
<gene>
    <name evidence="2" type="ORF">COT44_01860</name>
</gene>
<dbReference type="AlphaFoldDB" id="A0A2M6XDE3"/>
<reference evidence="3" key="1">
    <citation type="submission" date="2017-09" db="EMBL/GenBank/DDBJ databases">
        <title>Depth-based differentiation of microbial function through sediment-hosted aquifers and enrichment of novel symbionts in the deep terrestrial subsurface.</title>
        <authorList>
            <person name="Probst A.J."/>
            <person name="Ladd B."/>
            <person name="Jarett J.K."/>
            <person name="Geller-Mcgrath D.E."/>
            <person name="Sieber C.M.K."/>
            <person name="Emerson J.B."/>
            <person name="Anantharaman K."/>
            <person name="Thomas B.C."/>
            <person name="Malmstrom R."/>
            <person name="Stieglmeier M."/>
            <person name="Klingl A."/>
            <person name="Woyke T."/>
            <person name="Ryan C.M."/>
            <person name="Banfield J.F."/>
        </authorList>
    </citation>
    <scope>NUCLEOTIDE SEQUENCE [LARGE SCALE GENOMIC DNA]</scope>
</reference>
<dbReference type="GO" id="GO:0004190">
    <property type="term" value="F:aspartic-type endopeptidase activity"/>
    <property type="evidence" value="ECO:0007669"/>
    <property type="project" value="InterPro"/>
</dbReference>
<evidence type="ECO:0000313" key="3">
    <source>
        <dbReference type="Proteomes" id="UP000228996"/>
    </source>
</evidence>
<dbReference type="PROSITE" id="PS50175">
    <property type="entry name" value="ASP_PROT_RETROV"/>
    <property type="match status" value="1"/>
</dbReference>